<sequence>MSVPEHFFDTNILLYLLSGDDAKADAAEALIGEGGHLSVQVLNEFASVATRKLDMTHAEVRDVLAPIRAMCQVHALTEVTHELGVHLAERYRLSIYDGMIAAAALDAGCTTLFSEDMQDGLLIERSLRIRNPFRVT</sequence>
<comment type="similarity">
    <text evidence="5">Belongs to the PINc/VapC protein family.</text>
</comment>
<dbReference type="HAMAP" id="MF_00265">
    <property type="entry name" value="VapC_Nob1"/>
    <property type="match status" value="1"/>
</dbReference>
<dbReference type="InterPro" id="IPR002716">
    <property type="entry name" value="PIN_dom"/>
</dbReference>
<keyword evidence="5" id="KW-0460">Magnesium</keyword>
<accession>A0A935PUL4</accession>
<comment type="function">
    <text evidence="5">Toxic component of a toxin-antitoxin (TA) system. An RNase.</text>
</comment>
<evidence type="ECO:0000256" key="1">
    <source>
        <dbReference type="ARBA" id="ARBA00022649"/>
    </source>
</evidence>
<gene>
    <name evidence="5" type="primary">vapC</name>
    <name evidence="7" type="ORF">IPJ27_01955</name>
</gene>
<evidence type="ECO:0000313" key="8">
    <source>
        <dbReference type="Proteomes" id="UP000697998"/>
    </source>
</evidence>
<keyword evidence="1 5" id="KW-1277">Toxin-antitoxin system</keyword>
<keyword evidence="5" id="KW-0800">Toxin</keyword>
<feature type="domain" description="PIN" evidence="6">
    <location>
        <begin position="7"/>
        <end position="116"/>
    </location>
</feature>
<evidence type="ECO:0000256" key="4">
    <source>
        <dbReference type="ARBA" id="ARBA00022801"/>
    </source>
</evidence>
<keyword evidence="3 5" id="KW-0479">Metal-binding</keyword>
<reference evidence="7 8" key="1">
    <citation type="submission" date="2020-10" db="EMBL/GenBank/DDBJ databases">
        <title>Connecting structure to function with the recovery of over 1000 high-quality activated sludge metagenome-assembled genomes encoding full-length rRNA genes using long-read sequencing.</title>
        <authorList>
            <person name="Singleton C.M."/>
            <person name="Petriglieri F."/>
            <person name="Kristensen J.M."/>
            <person name="Kirkegaard R.H."/>
            <person name="Michaelsen T.Y."/>
            <person name="Andersen M.H."/>
            <person name="Karst S.M."/>
            <person name="Dueholm M.S."/>
            <person name="Nielsen P.H."/>
            <person name="Albertsen M."/>
        </authorList>
    </citation>
    <scope>NUCLEOTIDE SEQUENCE [LARGE SCALE GENOMIC DNA]</scope>
    <source>
        <strain evidence="7">EsbW_18-Q3-R4-48_BATAC.285</strain>
    </source>
</reference>
<evidence type="ECO:0000259" key="6">
    <source>
        <dbReference type="Pfam" id="PF01850"/>
    </source>
</evidence>
<evidence type="ECO:0000256" key="2">
    <source>
        <dbReference type="ARBA" id="ARBA00022722"/>
    </source>
</evidence>
<proteinExistence type="inferred from homology"/>
<evidence type="ECO:0000256" key="5">
    <source>
        <dbReference type="HAMAP-Rule" id="MF_00265"/>
    </source>
</evidence>
<dbReference type="InterPro" id="IPR022907">
    <property type="entry name" value="VapC_family"/>
</dbReference>
<dbReference type="SUPFAM" id="SSF88723">
    <property type="entry name" value="PIN domain-like"/>
    <property type="match status" value="1"/>
</dbReference>
<dbReference type="Gene3D" id="3.40.50.1010">
    <property type="entry name" value="5'-nuclease"/>
    <property type="match status" value="1"/>
</dbReference>
<organism evidence="7 8">
    <name type="scientific">Candidatus Accumulibacter proximus</name>
    <dbReference type="NCBI Taxonomy" id="2954385"/>
    <lineage>
        <taxon>Bacteria</taxon>
        <taxon>Pseudomonadati</taxon>
        <taxon>Pseudomonadota</taxon>
        <taxon>Betaproteobacteria</taxon>
        <taxon>Candidatus Accumulibacter</taxon>
    </lineage>
</organism>
<name>A0A935PUL4_9PROT</name>
<dbReference type="GO" id="GO:0016787">
    <property type="term" value="F:hydrolase activity"/>
    <property type="evidence" value="ECO:0007669"/>
    <property type="project" value="UniProtKB-KW"/>
</dbReference>
<dbReference type="GO" id="GO:0090729">
    <property type="term" value="F:toxin activity"/>
    <property type="evidence" value="ECO:0007669"/>
    <property type="project" value="UniProtKB-KW"/>
</dbReference>
<comment type="caution">
    <text evidence="7">The sequence shown here is derived from an EMBL/GenBank/DDBJ whole genome shotgun (WGS) entry which is preliminary data.</text>
</comment>
<dbReference type="EC" id="3.1.-.-" evidence="5"/>
<comment type="cofactor">
    <cofactor evidence="5">
        <name>Mg(2+)</name>
        <dbReference type="ChEBI" id="CHEBI:18420"/>
    </cofactor>
</comment>
<dbReference type="CDD" id="cd18692">
    <property type="entry name" value="PIN_VapC-like"/>
    <property type="match status" value="1"/>
</dbReference>
<dbReference type="AlphaFoldDB" id="A0A935PUL4"/>
<dbReference type="Pfam" id="PF01850">
    <property type="entry name" value="PIN"/>
    <property type="match status" value="1"/>
</dbReference>
<keyword evidence="2 5" id="KW-0540">Nuclease</keyword>
<dbReference type="Proteomes" id="UP000697998">
    <property type="component" value="Unassembled WGS sequence"/>
</dbReference>
<dbReference type="InterPro" id="IPR029060">
    <property type="entry name" value="PIN-like_dom_sf"/>
</dbReference>
<dbReference type="GO" id="GO:0000287">
    <property type="term" value="F:magnesium ion binding"/>
    <property type="evidence" value="ECO:0007669"/>
    <property type="project" value="UniProtKB-UniRule"/>
</dbReference>
<dbReference type="EMBL" id="JADJMH010000001">
    <property type="protein sequence ID" value="MBK7673615.1"/>
    <property type="molecule type" value="Genomic_DNA"/>
</dbReference>
<dbReference type="GO" id="GO:0004540">
    <property type="term" value="F:RNA nuclease activity"/>
    <property type="evidence" value="ECO:0007669"/>
    <property type="project" value="InterPro"/>
</dbReference>
<feature type="binding site" evidence="5">
    <location>
        <position position="9"/>
    </location>
    <ligand>
        <name>Mg(2+)</name>
        <dbReference type="ChEBI" id="CHEBI:18420"/>
    </ligand>
</feature>
<feature type="binding site" evidence="5">
    <location>
        <position position="97"/>
    </location>
    <ligand>
        <name>Mg(2+)</name>
        <dbReference type="ChEBI" id="CHEBI:18420"/>
    </ligand>
</feature>
<evidence type="ECO:0000256" key="3">
    <source>
        <dbReference type="ARBA" id="ARBA00022723"/>
    </source>
</evidence>
<protein>
    <recommendedName>
        <fullName evidence="5">Ribonuclease VapC</fullName>
        <shortName evidence="5">RNase VapC</shortName>
        <ecNumber evidence="5">3.1.-.-</ecNumber>
    </recommendedName>
    <alternativeName>
        <fullName evidence="5">Toxin VapC</fullName>
    </alternativeName>
</protein>
<evidence type="ECO:0000313" key="7">
    <source>
        <dbReference type="EMBL" id="MBK7673615.1"/>
    </source>
</evidence>
<keyword evidence="4 5" id="KW-0378">Hydrolase</keyword>